<sequence length="262" mass="28938">MQSTIVGKLLKILTIVSEAKKPYTFSELVIASELNKSTLHRILALSIKNGLLQFDEQRKLYLLGPKLFNLVQNAYSGYDIQFIALDEMIRLNNLTGENVTIGVPLGSDVVYLKVLESLHSAGPVQQPGMRESAHCSASGKALLAFLPDSAIKARLKTHDFKQYTARTITEPAAFLKVIDKVRVAGYATNDREEYDHFVGISAPIFNYLSEPIAVLNIWSLHQRCPLEKLCQSANELMISTARVTGFIGGSPPFLGSLTEQNN</sequence>
<dbReference type="Gene3D" id="3.30.450.40">
    <property type="match status" value="1"/>
</dbReference>
<evidence type="ECO:0000313" key="6">
    <source>
        <dbReference type="EMBL" id="ASJ73741.1"/>
    </source>
</evidence>
<keyword evidence="3" id="KW-0804">Transcription</keyword>
<dbReference type="KEGG" id="gai:IMCC3135_18310"/>
<dbReference type="Proteomes" id="UP000250079">
    <property type="component" value="Chromosome"/>
</dbReference>
<dbReference type="GO" id="GO:0003677">
    <property type="term" value="F:DNA binding"/>
    <property type="evidence" value="ECO:0007669"/>
    <property type="project" value="UniProtKB-KW"/>
</dbReference>
<dbReference type="InterPro" id="IPR036388">
    <property type="entry name" value="WH-like_DNA-bd_sf"/>
</dbReference>
<dbReference type="PROSITE" id="PS51077">
    <property type="entry name" value="HTH_ICLR"/>
    <property type="match status" value="1"/>
</dbReference>
<proteinExistence type="predicted"/>
<dbReference type="InterPro" id="IPR014757">
    <property type="entry name" value="Tscrpt_reg_IclR_C"/>
</dbReference>
<feature type="domain" description="HTH iclR-type" evidence="4">
    <location>
        <begin position="3"/>
        <end position="65"/>
    </location>
</feature>
<evidence type="ECO:0000256" key="1">
    <source>
        <dbReference type="ARBA" id="ARBA00023015"/>
    </source>
</evidence>
<feature type="domain" description="IclR-ED" evidence="5">
    <location>
        <begin position="66"/>
        <end position="249"/>
    </location>
</feature>
<dbReference type="SUPFAM" id="SSF46785">
    <property type="entry name" value="Winged helix' DNA-binding domain"/>
    <property type="match status" value="1"/>
</dbReference>
<dbReference type="PROSITE" id="PS51078">
    <property type="entry name" value="ICLR_ED"/>
    <property type="match status" value="1"/>
</dbReference>
<dbReference type="GO" id="GO:0045892">
    <property type="term" value="P:negative regulation of DNA-templated transcription"/>
    <property type="evidence" value="ECO:0007669"/>
    <property type="project" value="TreeGrafter"/>
</dbReference>
<evidence type="ECO:0000313" key="7">
    <source>
        <dbReference type="Proteomes" id="UP000250079"/>
    </source>
</evidence>
<dbReference type="SMART" id="SM00346">
    <property type="entry name" value="HTH_ICLR"/>
    <property type="match status" value="1"/>
</dbReference>
<evidence type="ECO:0000256" key="3">
    <source>
        <dbReference type="ARBA" id="ARBA00023163"/>
    </source>
</evidence>
<dbReference type="InterPro" id="IPR005471">
    <property type="entry name" value="Tscrpt_reg_IclR_N"/>
</dbReference>
<dbReference type="SUPFAM" id="SSF55781">
    <property type="entry name" value="GAF domain-like"/>
    <property type="match status" value="1"/>
</dbReference>
<dbReference type="PANTHER" id="PTHR30136:SF35">
    <property type="entry name" value="HTH-TYPE TRANSCRIPTIONAL REGULATOR RV1719"/>
    <property type="match status" value="1"/>
</dbReference>
<dbReference type="RefSeq" id="WP_169727485.1">
    <property type="nucleotide sequence ID" value="NZ_CP018632.1"/>
</dbReference>
<dbReference type="GO" id="GO:0003700">
    <property type="term" value="F:DNA-binding transcription factor activity"/>
    <property type="evidence" value="ECO:0007669"/>
    <property type="project" value="TreeGrafter"/>
</dbReference>
<organism evidence="6 7">
    <name type="scientific">Granulosicoccus antarcticus IMCC3135</name>
    <dbReference type="NCBI Taxonomy" id="1192854"/>
    <lineage>
        <taxon>Bacteria</taxon>
        <taxon>Pseudomonadati</taxon>
        <taxon>Pseudomonadota</taxon>
        <taxon>Gammaproteobacteria</taxon>
        <taxon>Chromatiales</taxon>
        <taxon>Granulosicoccaceae</taxon>
        <taxon>Granulosicoccus</taxon>
    </lineage>
</organism>
<evidence type="ECO:0000259" key="5">
    <source>
        <dbReference type="PROSITE" id="PS51078"/>
    </source>
</evidence>
<keyword evidence="7" id="KW-1185">Reference proteome</keyword>
<evidence type="ECO:0000256" key="2">
    <source>
        <dbReference type="ARBA" id="ARBA00023125"/>
    </source>
</evidence>
<dbReference type="AlphaFoldDB" id="A0A2Z2NUP4"/>
<dbReference type="InterPro" id="IPR036390">
    <property type="entry name" value="WH_DNA-bd_sf"/>
</dbReference>
<dbReference type="InterPro" id="IPR050707">
    <property type="entry name" value="HTH_MetabolicPath_Reg"/>
</dbReference>
<keyword evidence="2" id="KW-0238">DNA-binding</keyword>
<dbReference type="Gene3D" id="1.10.10.10">
    <property type="entry name" value="Winged helix-like DNA-binding domain superfamily/Winged helix DNA-binding domain"/>
    <property type="match status" value="1"/>
</dbReference>
<gene>
    <name evidence="6" type="primary">kdgR_5</name>
    <name evidence="6" type="ORF">IMCC3135_18310</name>
</gene>
<dbReference type="PANTHER" id="PTHR30136">
    <property type="entry name" value="HELIX-TURN-HELIX TRANSCRIPTIONAL REGULATOR, ICLR FAMILY"/>
    <property type="match status" value="1"/>
</dbReference>
<protein>
    <submittedName>
        <fullName evidence="6">Transcriptional regulator KdgR</fullName>
    </submittedName>
</protein>
<name>A0A2Z2NUP4_9GAMM</name>
<keyword evidence="1" id="KW-0805">Transcription regulation</keyword>
<accession>A0A2Z2NUP4</accession>
<dbReference type="Pfam" id="PF09339">
    <property type="entry name" value="HTH_IclR"/>
    <property type="match status" value="1"/>
</dbReference>
<reference evidence="6 7" key="1">
    <citation type="submission" date="2016-12" db="EMBL/GenBank/DDBJ databases">
        <authorList>
            <person name="Song W.-J."/>
            <person name="Kurnit D.M."/>
        </authorList>
    </citation>
    <scope>NUCLEOTIDE SEQUENCE [LARGE SCALE GENOMIC DNA]</scope>
    <source>
        <strain evidence="6 7">IMCC3135</strain>
    </source>
</reference>
<dbReference type="InterPro" id="IPR029016">
    <property type="entry name" value="GAF-like_dom_sf"/>
</dbReference>
<dbReference type="EMBL" id="CP018632">
    <property type="protein sequence ID" value="ASJ73741.1"/>
    <property type="molecule type" value="Genomic_DNA"/>
</dbReference>
<evidence type="ECO:0000259" key="4">
    <source>
        <dbReference type="PROSITE" id="PS51077"/>
    </source>
</evidence>
<dbReference type="Pfam" id="PF01614">
    <property type="entry name" value="IclR_C"/>
    <property type="match status" value="1"/>
</dbReference>